<gene>
    <name evidence="3" type="ORF">B0I31_10213</name>
</gene>
<evidence type="ECO:0000313" key="4">
    <source>
        <dbReference type="Proteomes" id="UP000241118"/>
    </source>
</evidence>
<evidence type="ECO:0008006" key="5">
    <source>
        <dbReference type="Google" id="ProtNLM"/>
    </source>
</evidence>
<dbReference type="Proteomes" id="UP000241118">
    <property type="component" value="Unassembled WGS sequence"/>
</dbReference>
<organism evidence="3 4">
    <name type="scientific">Saccharothrix carnea</name>
    <dbReference type="NCBI Taxonomy" id="1280637"/>
    <lineage>
        <taxon>Bacteria</taxon>
        <taxon>Bacillati</taxon>
        <taxon>Actinomycetota</taxon>
        <taxon>Actinomycetes</taxon>
        <taxon>Pseudonocardiales</taxon>
        <taxon>Pseudonocardiaceae</taxon>
        <taxon>Saccharothrix</taxon>
    </lineage>
</organism>
<sequence length="340" mass="35146">MGIGRLARSQRVVALIGVCALVVLVAAFVLHRGLRPDSPSVEARGQADASAVRGTADQVPSTRVPSVVDSPDTPSSAQTSSGAPSSPFMSISTTPGAPSSEPPVSKETPRPSGSKIITWIESFTPAGGGGNTPAAVYYEIANGACEHALASASDFPEPVSSVFAGAAAACLAAFHGRADLWPTAYARLDAVSGAVEQLECSVRDLHRMLLDIVTAHRQDPGAVFGRQRPATGTASSSCPVILAVVPHHGPASGQQVRLVGQNLGPVVTVYLSGENVWTVIDDVSTVDGREATVLLKLPEPGSGASTRVQIKVSSWPFEPVAEYTFDEETPDRASSPHPTG</sequence>
<dbReference type="Gene3D" id="2.60.40.10">
    <property type="entry name" value="Immunoglobulins"/>
    <property type="match status" value="1"/>
</dbReference>
<feature type="compositionally biased region" description="Low complexity" evidence="1">
    <location>
        <begin position="64"/>
        <end position="87"/>
    </location>
</feature>
<dbReference type="AlphaFoldDB" id="A0A2P8IEZ0"/>
<dbReference type="GO" id="GO:0005975">
    <property type="term" value="P:carbohydrate metabolic process"/>
    <property type="evidence" value="ECO:0007669"/>
    <property type="project" value="UniProtKB-ARBA"/>
</dbReference>
<keyword evidence="2" id="KW-0472">Membrane</keyword>
<evidence type="ECO:0000313" key="3">
    <source>
        <dbReference type="EMBL" id="PSL57036.1"/>
    </source>
</evidence>
<name>A0A2P8IEZ0_SACCR</name>
<keyword evidence="2" id="KW-0812">Transmembrane</keyword>
<keyword evidence="2" id="KW-1133">Transmembrane helix</keyword>
<feature type="region of interest" description="Disordered" evidence="1">
    <location>
        <begin position="35"/>
        <end position="111"/>
    </location>
</feature>
<evidence type="ECO:0000256" key="2">
    <source>
        <dbReference type="SAM" id="Phobius"/>
    </source>
</evidence>
<comment type="caution">
    <text evidence="3">The sequence shown here is derived from an EMBL/GenBank/DDBJ whole genome shotgun (WGS) entry which is preliminary data.</text>
</comment>
<reference evidence="3 4" key="1">
    <citation type="submission" date="2018-03" db="EMBL/GenBank/DDBJ databases">
        <title>Genomic Encyclopedia of Type Strains, Phase III (KMG-III): the genomes of soil and plant-associated and newly described type strains.</title>
        <authorList>
            <person name="Whitman W."/>
        </authorList>
    </citation>
    <scope>NUCLEOTIDE SEQUENCE [LARGE SCALE GENOMIC DNA]</scope>
    <source>
        <strain evidence="3 4">CGMCC 4.7097</strain>
    </source>
</reference>
<keyword evidence="4" id="KW-1185">Reference proteome</keyword>
<dbReference type="EMBL" id="PYAX01000002">
    <property type="protein sequence ID" value="PSL57036.1"/>
    <property type="molecule type" value="Genomic_DNA"/>
</dbReference>
<evidence type="ECO:0000256" key="1">
    <source>
        <dbReference type="SAM" id="MobiDB-lite"/>
    </source>
</evidence>
<feature type="transmembrane region" description="Helical" evidence="2">
    <location>
        <begin position="12"/>
        <end position="30"/>
    </location>
</feature>
<proteinExistence type="predicted"/>
<accession>A0A2P8IEZ0</accession>
<protein>
    <recommendedName>
        <fullName evidence="5">IPT/TIG domain-containing protein</fullName>
    </recommendedName>
</protein>
<dbReference type="CDD" id="cd00102">
    <property type="entry name" value="IPT"/>
    <property type="match status" value="1"/>
</dbReference>
<feature type="compositionally biased region" description="Polar residues" evidence="1">
    <location>
        <begin position="88"/>
        <end position="97"/>
    </location>
</feature>
<dbReference type="InterPro" id="IPR013783">
    <property type="entry name" value="Ig-like_fold"/>
</dbReference>